<feature type="domain" description="HTH tetR-type" evidence="4">
    <location>
        <begin position="24"/>
        <end position="84"/>
    </location>
</feature>
<dbReference type="InterPro" id="IPR013573">
    <property type="entry name" value="Tscrpt_reg_YcdC_C"/>
</dbReference>
<sequence length="261" mass="29473">MSPERNARTPRQNKDSERVGVRRRNIVPQILDAAEQIFAARGLTGTRVEDIARICDIPKANILYYFGTKEDLYRATLFRVLELWLADADDWLLADKAPLDAIEGYVRAKIGFSASRPDASSLFSQELLSGAQIIRPFLENELRAHVDRRAEIFLGWQRAGLMVEIDPRHFLVLLWSMTQAYADMRVQFQAVLGKAHLARPQYETGVRTVMTMVSSLFPRPSAAGTDETPPPRKSRRTAKNPTPLVRRPEPPRPAAAIDDIP</sequence>
<dbReference type="GO" id="GO:0045892">
    <property type="term" value="P:negative regulation of DNA-templated transcription"/>
    <property type="evidence" value="ECO:0007669"/>
    <property type="project" value="InterPro"/>
</dbReference>
<evidence type="ECO:0000256" key="2">
    <source>
        <dbReference type="PROSITE-ProRule" id="PRU00335"/>
    </source>
</evidence>
<feature type="region of interest" description="Disordered" evidence="3">
    <location>
        <begin position="217"/>
        <end position="261"/>
    </location>
</feature>
<dbReference type="EMBL" id="JABEQE010000001">
    <property type="protein sequence ID" value="MBB2170596.1"/>
    <property type="molecule type" value="Genomic_DNA"/>
</dbReference>
<dbReference type="Gene3D" id="1.10.10.60">
    <property type="entry name" value="Homeodomain-like"/>
    <property type="match status" value="1"/>
</dbReference>
<protein>
    <submittedName>
        <fullName evidence="5">TetR family transcriptional regulator</fullName>
    </submittedName>
</protein>
<reference evidence="5 6" key="1">
    <citation type="submission" date="2020-04" db="EMBL/GenBank/DDBJ databases">
        <title>Description of novel Gluconacetobacter.</title>
        <authorList>
            <person name="Sombolestani A."/>
        </authorList>
    </citation>
    <scope>NUCLEOTIDE SEQUENCE [LARGE SCALE GENOMIC DNA]</scope>
    <source>
        <strain evidence="5 6">LMG 27724</strain>
    </source>
</reference>
<gene>
    <name evidence="5" type="ORF">HLH35_00445</name>
</gene>
<dbReference type="SUPFAM" id="SSF48498">
    <property type="entry name" value="Tetracyclin repressor-like, C-terminal domain"/>
    <property type="match status" value="1"/>
</dbReference>
<organism evidence="5 6">
    <name type="scientific">Gluconacetobacter asukensis</name>
    <dbReference type="NCBI Taxonomy" id="1017181"/>
    <lineage>
        <taxon>Bacteria</taxon>
        <taxon>Pseudomonadati</taxon>
        <taxon>Pseudomonadota</taxon>
        <taxon>Alphaproteobacteria</taxon>
        <taxon>Acetobacterales</taxon>
        <taxon>Acetobacteraceae</taxon>
        <taxon>Gluconacetobacter</taxon>
    </lineage>
</organism>
<comment type="caution">
    <text evidence="5">The sequence shown here is derived from an EMBL/GenBank/DDBJ whole genome shotgun (WGS) entry which is preliminary data.</text>
</comment>
<dbReference type="AlphaFoldDB" id="A0A7W4IWZ8"/>
<keyword evidence="6" id="KW-1185">Reference proteome</keyword>
<dbReference type="PROSITE" id="PS50977">
    <property type="entry name" value="HTH_TETR_2"/>
    <property type="match status" value="1"/>
</dbReference>
<accession>A0A7W4IWZ8</accession>
<dbReference type="SUPFAM" id="SSF46689">
    <property type="entry name" value="Homeodomain-like"/>
    <property type="match status" value="1"/>
</dbReference>
<dbReference type="PANTHER" id="PTHR30328:SF54">
    <property type="entry name" value="HTH-TYPE TRANSCRIPTIONAL REPRESSOR SCO4008"/>
    <property type="match status" value="1"/>
</dbReference>
<feature type="DNA-binding region" description="H-T-H motif" evidence="2">
    <location>
        <begin position="47"/>
        <end position="66"/>
    </location>
</feature>
<dbReference type="PANTHER" id="PTHR30328">
    <property type="entry name" value="TRANSCRIPTIONAL REPRESSOR"/>
    <property type="match status" value="1"/>
</dbReference>
<evidence type="ECO:0000256" key="1">
    <source>
        <dbReference type="ARBA" id="ARBA00023125"/>
    </source>
</evidence>
<dbReference type="InterPro" id="IPR036271">
    <property type="entry name" value="Tet_transcr_reg_TetR-rel_C_sf"/>
</dbReference>
<name>A0A7W4IWZ8_9PROT</name>
<evidence type="ECO:0000313" key="6">
    <source>
        <dbReference type="Proteomes" id="UP000577891"/>
    </source>
</evidence>
<dbReference type="Pfam" id="PF00440">
    <property type="entry name" value="TetR_N"/>
    <property type="match status" value="1"/>
</dbReference>
<dbReference type="InterPro" id="IPR001647">
    <property type="entry name" value="HTH_TetR"/>
</dbReference>
<dbReference type="InterPro" id="IPR050109">
    <property type="entry name" value="HTH-type_TetR-like_transc_reg"/>
</dbReference>
<keyword evidence="1 2" id="KW-0238">DNA-binding</keyword>
<evidence type="ECO:0000313" key="5">
    <source>
        <dbReference type="EMBL" id="MBB2170596.1"/>
    </source>
</evidence>
<dbReference type="Proteomes" id="UP000577891">
    <property type="component" value="Unassembled WGS sequence"/>
</dbReference>
<dbReference type="Gene3D" id="1.10.357.10">
    <property type="entry name" value="Tetracycline Repressor, domain 2"/>
    <property type="match status" value="1"/>
</dbReference>
<dbReference type="PRINTS" id="PR00455">
    <property type="entry name" value="HTHTETR"/>
</dbReference>
<dbReference type="GO" id="GO:0003677">
    <property type="term" value="F:DNA binding"/>
    <property type="evidence" value="ECO:0007669"/>
    <property type="project" value="UniProtKB-UniRule"/>
</dbReference>
<evidence type="ECO:0000256" key="3">
    <source>
        <dbReference type="SAM" id="MobiDB-lite"/>
    </source>
</evidence>
<dbReference type="Pfam" id="PF08362">
    <property type="entry name" value="TetR_C_3"/>
    <property type="match status" value="1"/>
</dbReference>
<proteinExistence type="predicted"/>
<dbReference type="InterPro" id="IPR009057">
    <property type="entry name" value="Homeodomain-like_sf"/>
</dbReference>
<evidence type="ECO:0000259" key="4">
    <source>
        <dbReference type="PROSITE" id="PS50977"/>
    </source>
</evidence>